<reference evidence="2" key="2">
    <citation type="submission" date="2015-01" db="EMBL/GenBank/DDBJ databases">
        <title>Evolutionary Origins and Diversification of the Mycorrhizal Mutualists.</title>
        <authorList>
            <consortium name="DOE Joint Genome Institute"/>
            <consortium name="Mycorrhizal Genomics Consortium"/>
            <person name="Kohler A."/>
            <person name="Kuo A."/>
            <person name="Nagy L.G."/>
            <person name="Floudas D."/>
            <person name="Copeland A."/>
            <person name="Barry K.W."/>
            <person name="Cichocki N."/>
            <person name="Veneault-Fourrey C."/>
            <person name="LaButti K."/>
            <person name="Lindquist E.A."/>
            <person name="Lipzen A."/>
            <person name="Lundell T."/>
            <person name="Morin E."/>
            <person name="Murat C."/>
            <person name="Riley R."/>
            <person name="Ohm R."/>
            <person name="Sun H."/>
            <person name="Tunlid A."/>
            <person name="Henrissat B."/>
            <person name="Grigoriev I.V."/>
            <person name="Hibbett D.S."/>
            <person name="Martin F."/>
        </authorList>
    </citation>
    <scope>NUCLEOTIDE SEQUENCE [LARGE SCALE GENOMIC DNA]</scope>
    <source>
        <strain evidence="2">h7</strain>
    </source>
</reference>
<name>A0A0C2XQM4_HEBCY</name>
<reference evidence="1 2" key="1">
    <citation type="submission" date="2014-04" db="EMBL/GenBank/DDBJ databases">
        <authorList>
            <consortium name="DOE Joint Genome Institute"/>
            <person name="Kuo A."/>
            <person name="Gay G."/>
            <person name="Dore J."/>
            <person name="Kohler A."/>
            <person name="Nagy L.G."/>
            <person name="Floudas D."/>
            <person name="Copeland A."/>
            <person name="Barry K.W."/>
            <person name="Cichocki N."/>
            <person name="Veneault-Fourrey C."/>
            <person name="LaButti K."/>
            <person name="Lindquist E.A."/>
            <person name="Lipzen A."/>
            <person name="Lundell T."/>
            <person name="Morin E."/>
            <person name="Murat C."/>
            <person name="Sun H."/>
            <person name="Tunlid A."/>
            <person name="Henrissat B."/>
            <person name="Grigoriev I.V."/>
            <person name="Hibbett D.S."/>
            <person name="Martin F."/>
            <person name="Nordberg H.P."/>
            <person name="Cantor M.N."/>
            <person name="Hua S.X."/>
        </authorList>
    </citation>
    <scope>NUCLEOTIDE SEQUENCE [LARGE SCALE GENOMIC DNA]</scope>
    <source>
        <strain evidence="2">h7</strain>
    </source>
</reference>
<dbReference type="AlphaFoldDB" id="A0A0C2XQM4"/>
<keyword evidence="2" id="KW-1185">Reference proteome</keyword>
<dbReference type="OrthoDB" id="2393824at2759"/>
<evidence type="ECO:0000313" key="1">
    <source>
        <dbReference type="EMBL" id="KIM39923.1"/>
    </source>
</evidence>
<protein>
    <submittedName>
        <fullName evidence="1">Uncharacterized protein</fullName>
    </submittedName>
</protein>
<sequence length="928" mass="102592">MARFGQASDPKEIPGCIQLPALDDLSTHFSSSTASHLYIFVQLPPTREHSRHPLILLILIIVAVSFPSLYVCSCSSTSPSMFSLYLGSNTNAPLPRICSSALNGPSPKRRRLGDAKILYTPRMDQASSSTQATKEPPRLDRISTVHAMAEALKPFNQYIEYLASGRFDGYFNSLNPEVPDLELGMELPSELMLLLHDLGVDKDDPRIKRLFNSGTAHLFAPTGSGKTRLSLEGLCHFWGLYISCQGGSAKLATGSRDFKRATNAMMSIISWDATGVTKTIDVSNRAFDMLICARIFVLKQLLTSSHLPLDEDPMIVRRRWVLVQALPPSARDGDIFASIVDSLQYADTAVMHTLSNNMLSEIRRKVGAKLFPDNGLFVVFDEAQVAAQQLTNAFRSSTTGTTRPVLHAFCRFLWEANLIRGVILAGTGLSMQMVQTTMASHGAQSMSPSSSQLVLTEVGRFQQGDAAHRAYIEKYLPPCRNPKSHKRLVQRILYWFSGRYRPTACLLELLRSTQANQPNSQHRILSALVYTLTGFTLTDAIDLEEAEPALTSETTGKMVKYLPISSAERLFQGSNSELVDHLLHVIMRWRIGSQPTTLPMEHHHHKAVELGIGLLERLNLAEKLKPENLPVSLCEPLVVLHLSTVFQKHNHATNATWISNAFSRAHDKPAALGPSFEEATAMVLLQKFGGNPCTLSDVFHCAQPWGSRKATLVALKRGIDGEMQCFPVSWTSGSSDCLGYKATSPSEVLSFFENPRGKVFLFPDHHMGPDLFGFLQDVDSGELTLVGVQAKIKNSLDSATWTSALASVTPAFFYTANTKDGRMQYAPLKYPDLQKDIDDVFNSTLGSDGYTPAIKHTYNLGSYKDSPQNLASRQTPRYLRIIATSDDDQGLRLKAQKKGDDGILRWHHVKEYVGSTAAVVHNTLRSIL</sequence>
<dbReference type="EMBL" id="KN831784">
    <property type="protein sequence ID" value="KIM39923.1"/>
    <property type="molecule type" value="Genomic_DNA"/>
</dbReference>
<dbReference type="Proteomes" id="UP000053424">
    <property type="component" value="Unassembled WGS sequence"/>
</dbReference>
<accession>A0A0C2XQM4</accession>
<gene>
    <name evidence="1" type="ORF">M413DRAFT_446839</name>
</gene>
<organism evidence="1 2">
    <name type="scientific">Hebeloma cylindrosporum</name>
    <dbReference type="NCBI Taxonomy" id="76867"/>
    <lineage>
        <taxon>Eukaryota</taxon>
        <taxon>Fungi</taxon>
        <taxon>Dikarya</taxon>
        <taxon>Basidiomycota</taxon>
        <taxon>Agaricomycotina</taxon>
        <taxon>Agaricomycetes</taxon>
        <taxon>Agaricomycetidae</taxon>
        <taxon>Agaricales</taxon>
        <taxon>Agaricineae</taxon>
        <taxon>Hymenogastraceae</taxon>
        <taxon>Hebeloma</taxon>
    </lineage>
</organism>
<evidence type="ECO:0000313" key="2">
    <source>
        <dbReference type="Proteomes" id="UP000053424"/>
    </source>
</evidence>
<dbReference type="HOGENOM" id="CLU_317618_0_0_1"/>
<proteinExistence type="predicted"/>